<name>A0A8T0F7T7_ARGBR</name>
<sequence length="133" mass="14975">MLLAPTTACKCLSVKEDWWTSLHLNGYVGEKPYWIDAGSAEALVTSPQNGWAPFPLAPPPVFSDWPIRTKAVPQQIDPEAILAKRGLIAVPLLWLCFGATRSFSPNRKLRGNYYLRSADASLTYHIIYRERPF</sequence>
<protein>
    <submittedName>
        <fullName evidence="1">Uncharacterized protein</fullName>
    </submittedName>
</protein>
<gene>
    <name evidence="1" type="ORF">HNY73_010658</name>
</gene>
<dbReference type="EMBL" id="JABXBU010000030">
    <property type="protein sequence ID" value="KAF8785063.1"/>
    <property type="molecule type" value="Genomic_DNA"/>
</dbReference>
<comment type="caution">
    <text evidence="1">The sequence shown here is derived from an EMBL/GenBank/DDBJ whole genome shotgun (WGS) entry which is preliminary data.</text>
</comment>
<reference evidence="1" key="2">
    <citation type="submission" date="2020-06" db="EMBL/GenBank/DDBJ databases">
        <authorList>
            <person name="Sheffer M."/>
        </authorList>
    </citation>
    <scope>NUCLEOTIDE SEQUENCE</scope>
</reference>
<evidence type="ECO:0000313" key="1">
    <source>
        <dbReference type="EMBL" id="KAF8785063.1"/>
    </source>
</evidence>
<dbReference type="Proteomes" id="UP000807504">
    <property type="component" value="Unassembled WGS sequence"/>
</dbReference>
<reference evidence="1" key="1">
    <citation type="journal article" date="2020" name="bioRxiv">
        <title>Chromosome-level reference genome of the European wasp spider Argiope bruennichi: a resource for studies on range expansion and evolutionary adaptation.</title>
        <authorList>
            <person name="Sheffer M.M."/>
            <person name="Hoppe A."/>
            <person name="Krehenwinkel H."/>
            <person name="Uhl G."/>
            <person name="Kuss A.W."/>
            <person name="Jensen L."/>
            <person name="Jensen C."/>
            <person name="Gillespie R.G."/>
            <person name="Hoff K.J."/>
            <person name="Prost S."/>
        </authorList>
    </citation>
    <scope>NUCLEOTIDE SEQUENCE</scope>
</reference>
<organism evidence="1 2">
    <name type="scientific">Argiope bruennichi</name>
    <name type="common">Wasp spider</name>
    <name type="synonym">Aranea bruennichi</name>
    <dbReference type="NCBI Taxonomy" id="94029"/>
    <lineage>
        <taxon>Eukaryota</taxon>
        <taxon>Metazoa</taxon>
        <taxon>Ecdysozoa</taxon>
        <taxon>Arthropoda</taxon>
        <taxon>Chelicerata</taxon>
        <taxon>Arachnida</taxon>
        <taxon>Araneae</taxon>
        <taxon>Araneomorphae</taxon>
        <taxon>Entelegynae</taxon>
        <taxon>Araneoidea</taxon>
        <taxon>Araneidae</taxon>
        <taxon>Argiope</taxon>
    </lineage>
</organism>
<accession>A0A8T0F7T7</accession>
<keyword evidence="2" id="KW-1185">Reference proteome</keyword>
<evidence type="ECO:0000313" key="2">
    <source>
        <dbReference type="Proteomes" id="UP000807504"/>
    </source>
</evidence>
<proteinExistence type="predicted"/>
<dbReference type="AlphaFoldDB" id="A0A8T0F7T7"/>